<name>A0A4Z0R418_9FIRM</name>
<gene>
    <name evidence="1" type="ORF">E4K67_15175</name>
</gene>
<dbReference type="RefSeq" id="WP_135548163.1">
    <property type="nucleotide sequence ID" value="NZ_SPQQ01000005.1"/>
</dbReference>
<dbReference type="EMBL" id="SPQQ01000005">
    <property type="protein sequence ID" value="TGE37209.1"/>
    <property type="molecule type" value="Genomic_DNA"/>
</dbReference>
<sequence length="67" mass="7512">MRRTIPAMGDTKKPRILVWFFCVVLMSQDIVSKAIWSALKEAPPSCSLNSDSEFEEVSCSALYSKIV</sequence>
<accession>A0A4Z0R418</accession>
<protein>
    <submittedName>
        <fullName evidence="1">Uncharacterized protein</fullName>
    </submittedName>
</protein>
<evidence type="ECO:0000313" key="1">
    <source>
        <dbReference type="EMBL" id="TGE37209.1"/>
    </source>
</evidence>
<organism evidence="1 2">
    <name type="scientific">Desulfosporosinus fructosivorans</name>
    <dbReference type="NCBI Taxonomy" id="2018669"/>
    <lineage>
        <taxon>Bacteria</taxon>
        <taxon>Bacillati</taxon>
        <taxon>Bacillota</taxon>
        <taxon>Clostridia</taxon>
        <taxon>Eubacteriales</taxon>
        <taxon>Desulfitobacteriaceae</taxon>
        <taxon>Desulfosporosinus</taxon>
    </lineage>
</organism>
<keyword evidence="2" id="KW-1185">Reference proteome</keyword>
<proteinExistence type="predicted"/>
<comment type="caution">
    <text evidence="1">The sequence shown here is derived from an EMBL/GenBank/DDBJ whole genome shotgun (WGS) entry which is preliminary data.</text>
</comment>
<evidence type="ECO:0000313" key="2">
    <source>
        <dbReference type="Proteomes" id="UP000298460"/>
    </source>
</evidence>
<dbReference type="Proteomes" id="UP000298460">
    <property type="component" value="Unassembled WGS sequence"/>
</dbReference>
<dbReference type="AlphaFoldDB" id="A0A4Z0R418"/>
<reference evidence="1 2" key="1">
    <citation type="submission" date="2019-03" db="EMBL/GenBank/DDBJ databases">
        <title>Draft Genome Sequence of Desulfosporosinus fructosivorans Strain 63.6F, Isolated from Marine Sediment in the Baltic Sea.</title>
        <authorList>
            <person name="Hausmann B."/>
            <person name="Vandieken V."/>
            <person name="Pjevac P."/>
            <person name="Schreck K."/>
            <person name="Herbold C.W."/>
            <person name="Loy A."/>
        </authorList>
    </citation>
    <scope>NUCLEOTIDE SEQUENCE [LARGE SCALE GENOMIC DNA]</scope>
    <source>
        <strain evidence="1 2">63.6F</strain>
    </source>
</reference>